<evidence type="ECO:0000313" key="19">
    <source>
        <dbReference type="Proteomes" id="UP000001542"/>
    </source>
</evidence>
<evidence type="ECO:0000256" key="12">
    <source>
        <dbReference type="ARBA" id="ARBA00023137"/>
    </source>
</evidence>
<protein>
    <recommendedName>
        <fullName evidence="2">receptor protein-tyrosine kinase</fullName>
        <ecNumber evidence="2">2.7.10.1</ecNumber>
    </recommendedName>
</protein>
<evidence type="ECO:0000256" key="15">
    <source>
        <dbReference type="ARBA" id="ARBA00023180"/>
    </source>
</evidence>
<keyword evidence="6" id="KW-0732">Signal</keyword>
<keyword evidence="5 16" id="KW-0812">Transmembrane</keyword>
<keyword evidence="19" id="KW-1185">Reference proteome</keyword>
<keyword evidence="9" id="KW-0067">ATP-binding</keyword>
<proteinExistence type="predicted"/>
<evidence type="ECO:0000256" key="8">
    <source>
        <dbReference type="ARBA" id="ARBA00022777"/>
    </source>
</evidence>
<keyword evidence="13" id="KW-1015">Disulfide bond</keyword>
<keyword evidence="7" id="KW-0547">Nucleotide-binding</keyword>
<evidence type="ECO:0000256" key="13">
    <source>
        <dbReference type="ARBA" id="ARBA00023157"/>
    </source>
</evidence>
<comment type="subcellular location">
    <subcellularLocation>
        <location evidence="1">Cell membrane</location>
        <topology evidence="1">Single-pass type I membrane protein</topology>
    </subcellularLocation>
</comment>
<feature type="transmembrane region" description="Helical" evidence="16">
    <location>
        <begin position="21"/>
        <end position="42"/>
    </location>
</feature>
<dbReference type="VEuPathDB" id="TrichDB:TVAG_271990"/>
<dbReference type="EMBL" id="DS113309">
    <property type="protein sequence ID" value="EAY12016.1"/>
    <property type="molecule type" value="Genomic_DNA"/>
</dbReference>
<feature type="domain" description="ALK/LTK-like glycine-rich" evidence="17">
    <location>
        <begin position="54"/>
        <end position="183"/>
    </location>
</feature>
<gene>
    <name evidence="18" type="ORF">TVAG_271990</name>
</gene>
<keyword evidence="11 16" id="KW-0472">Membrane</keyword>
<dbReference type="GO" id="GO:0004714">
    <property type="term" value="F:transmembrane receptor protein tyrosine kinase activity"/>
    <property type="evidence" value="ECO:0007669"/>
    <property type="project" value="UniProtKB-EC"/>
</dbReference>
<evidence type="ECO:0000256" key="1">
    <source>
        <dbReference type="ARBA" id="ARBA00004251"/>
    </source>
</evidence>
<sequence>MFIRYRGKVLYNLRPSKNSEVYLQTTALMFFSFGLPIFISIYNYNFTGKSIRQILPIGKYKLQVWGAQGGGDRGGRGGYSEGILDLRSETNVYINVGGPGYAARNEIALGGFNGGGSTESNSEYGRIGCSGGGGTDIRVIENDPTKRIIVAGGGGGQGFDTSHRNIEIGGYGGGIKGGKPKYQSEGFAFWKGGNGPLLAEEVAGMVVMDNNIFLMELVEVVDLFTTNLQKNFLIEIII</sequence>
<evidence type="ECO:0000256" key="7">
    <source>
        <dbReference type="ARBA" id="ARBA00022741"/>
    </source>
</evidence>
<evidence type="ECO:0000256" key="3">
    <source>
        <dbReference type="ARBA" id="ARBA00022475"/>
    </source>
</evidence>
<dbReference type="AlphaFoldDB" id="A2E5U6"/>
<evidence type="ECO:0000256" key="11">
    <source>
        <dbReference type="ARBA" id="ARBA00023136"/>
    </source>
</evidence>
<keyword evidence="10 16" id="KW-1133">Transmembrane helix</keyword>
<evidence type="ECO:0000256" key="6">
    <source>
        <dbReference type="ARBA" id="ARBA00022729"/>
    </source>
</evidence>
<evidence type="ECO:0000256" key="14">
    <source>
        <dbReference type="ARBA" id="ARBA00023170"/>
    </source>
</evidence>
<keyword evidence="4" id="KW-0808">Transferase</keyword>
<organism evidence="18 19">
    <name type="scientific">Trichomonas vaginalis (strain ATCC PRA-98 / G3)</name>
    <dbReference type="NCBI Taxonomy" id="412133"/>
    <lineage>
        <taxon>Eukaryota</taxon>
        <taxon>Metamonada</taxon>
        <taxon>Parabasalia</taxon>
        <taxon>Trichomonadida</taxon>
        <taxon>Trichomonadidae</taxon>
        <taxon>Trichomonas</taxon>
    </lineage>
</organism>
<keyword evidence="3" id="KW-1003">Cell membrane</keyword>
<name>A2E5U6_TRIV3</name>
<dbReference type="EC" id="2.7.10.1" evidence="2"/>
<keyword evidence="12" id="KW-0829">Tyrosine-protein kinase</keyword>
<evidence type="ECO:0000256" key="4">
    <source>
        <dbReference type="ARBA" id="ARBA00022679"/>
    </source>
</evidence>
<evidence type="ECO:0000259" key="17">
    <source>
        <dbReference type="Pfam" id="PF12810"/>
    </source>
</evidence>
<reference evidence="18" key="2">
    <citation type="journal article" date="2007" name="Science">
        <title>Draft genome sequence of the sexually transmitted pathogen Trichomonas vaginalis.</title>
        <authorList>
            <person name="Carlton J.M."/>
            <person name="Hirt R.P."/>
            <person name="Silva J.C."/>
            <person name="Delcher A.L."/>
            <person name="Schatz M."/>
            <person name="Zhao Q."/>
            <person name="Wortman J.R."/>
            <person name="Bidwell S.L."/>
            <person name="Alsmark U.C.M."/>
            <person name="Besteiro S."/>
            <person name="Sicheritz-Ponten T."/>
            <person name="Noel C.J."/>
            <person name="Dacks J.B."/>
            <person name="Foster P.G."/>
            <person name="Simillion C."/>
            <person name="Van de Peer Y."/>
            <person name="Miranda-Saavedra D."/>
            <person name="Barton G.J."/>
            <person name="Westrop G.D."/>
            <person name="Mueller S."/>
            <person name="Dessi D."/>
            <person name="Fiori P.L."/>
            <person name="Ren Q."/>
            <person name="Paulsen I."/>
            <person name="Zhang H."/>
            <person name="Bastida-Corcuera F.D."/>
            <person name="Simoes-Barbosa A."/>
            <person name="Brown M.T."/>
            <person name="Hayes R.D."/>
            <person name="Mukherjee M."/>
            <person name="Okumura C.Y."/>
            <person name="Schneider R."/>
            <person name="Smith A.J."/>
            <person name="Vanacova S."/>
            <person name="Villalvazo M."/>
            <person name="Haas B.J."/>
            <person name="Pertea M."/>
            <person name="Feldblyum T.V."/>
            <person name="Utterback T.R."/>
            <person name="Shu C.L."/>
            <person name="Osoegawa K."/>
            <person name="de Jong P.J."/>
            <person name="Hrdy I."/>
            <person name="Horvathova L."/>
            <person name="Zubacova Z."/>
            <person name="Dolezal P."/>
            <person name="Malik S.B."/>
            <person name="Logsdon J.M. Jr."/>
            <person name="Henze K."/>
            <person name="Gupta A."/>
            <person name="Wang C.C."/>
            <person name="Dunne R.L."/>
            <person name="Upcroft J.A."/>
            <person name="Upcroft P."/>
            <person name="White O."/>
            <person name="Salzberg S.L."/>
            <person name="Tang P."/>
            <person name="Chiu C.-H."/>
            <person name="Lee Y.-S."/>
            <person name="Embley T.M."/>
            <person name="Coombs G.H."/>
            <person name="Mottram J.C."/>
            <person name="Tachezy J."/>
            <person name="Fraser-Liggett C.M."/>
            <person name="Johnson P.J."/>
        </authorList>
    </citation>
    <scope>NUCLEOTIDE SEQUENCE [LARGE SCALE GENOMIC DNA]</scope>
    <source>
        <strain evidence="18">G3</strain>
    </source>
</reference>
<keyword evidence="15" id="KW-0325">Glycoprotein</keyword>
<dbReference type="InParanoid" id="A2E5U6"/>
<evidence type="ECO:0000256" key="5">
    <source>
        <dbReference type="ARBA" id="ARBA00022692"/>
    </source>
</evidence>
<dbReference type="SMR" id="A2E5U6"/>
<reference evidence="18" key="1">
    <citation type="submission" date="2006-10" db="EMBL/GenBank/DDBJ databases">
        <authorList>
            <person name="Amadeo P."/>
            <person name="Zhao Q."/>
            <person name="Wortman J."/>
            <person name="Fraser-Liggett C."/>
            <person name="Carlton J."/>
        </authorList>
    </citation>
    <scope>NUCLEOTIDE SEQUENCE</scope>
    <source>
        <strain evidence="18">G3</strain>
    </source>
</reference>
<dbReference type="InterPro" id="IPR055163">
    <property type="entry name" value="ALK/LTK-like_GRD"/>
</dbReference>
<dbReference type="GO" id="GO:0005886">
    <property type="term" value="C:plasma membrane"/>
    <property type="evidence" value="ECO:0007669"/>
    <property type="project" value="UniProtKB-SubCell"/>
</dbReference>
<evidence type="ECO:0000256" key="9">
    <source>
        <dbReference type="ARBA" id="ARBA00022840"/>
    </source>
</evidence>
<dbReference type="Proteomes" id="UP000001542">
    <property type="component" value="Unassembled WGS sequence"/>
</dbReference>
<dbReference type="RefSeq" id="XP_001324239.1">
    <property type="nucleotide sequence ID" value="XM_001324204.1"/>
</dbReference>
<evidence type="ECO:0000256" key="2">
    <source>
        <dbReference type="ARBA" id="ARBA00011902"/>
    </source>
</evidence>
<evidence type="ECO:0000256" key="16">
    <source>
        <dbReference type="SAM" id="Phobius"/>
    </source>
</evidence>
<evidence type="ECO:0000313" key="18">
    <source>
        <dbReference type="EMBL" id="EAY12016.1"/>
    </source>
</evidence>
<keyword evidence="8" id="KW-0418">Kinase</keyword>
<dbReference type="GO" id="GO:0005524">
    <property type="term" value="F:ATP binding"/>
    <property type="evidence" value="ECO:0007669"/>
    <property type="project" value="UniProtKB-KW"/>
</dbReference>
<dbReference type="Pfam" id="PF12810">
    <property type="entry name" value="ALK_LTK_GRD"/>
    <property type="match status" value="1"/>
</dbReference>
<accession>A2E5U6</accession>
<dbReference type="VEuPathDB" id="TrichDB:TVAGG3_0256150"/>
<dbReference type="KEGG" id="tva:4769976"/>
<evidence type="ECO:0000256" key="10">
    <source>
        <dbReference type="ARBA" id="ARBA00022989"/>
    </source>
</evidence>
<keyword evidence="14" id="KW-0675">Receptor</keyword>